<dbReference type="AlphaFoldDB" id="F2NJP9"/>
<dbReference type="eggNOG" id="COG0286">
    <property type="taxonomic scope" value="Bacteria"/>
</dbReference>
<dbReference type="PRINTS" id="PR00507">
    <property type="entry name" value="N12N6MTFRASE"/>
</dbReference>
<dbReference type="InterPro" id="IPR003356">
    <property type="entry name" value="DNA_methylase_A-5"/>
</dbReference>
<comment type="similarity">
    <text evidence="1">Belongs to the N(4)/N(6)-methyltransferase family.</text>
</comment>
<dbReference type="PANTHER" id="PTHR33841:SF5">
    <property type="entry name" value="DNA METHYLASE (MODIFICATION METHYLASE) (METHYLTRANSFERASE)-RELATED"/>
    <property type="match status" value="1"/>
</dbReference>
<dbReference type="Gene3D" id="3.40.50.150">
    <property type="entry name" value="Vaccinia Virus protein VP39"/>
    <property type="match status" value="1"/>
</dbReference>
<accession>F2NJP9</accession>
<dbReference type="InterPro" id="IPR050953">
    <property type="entry name" value="N4_N6_ade-DNA_methylase"/>
</dbReference>
<sequence length="960" mass="107193">MTAEYRQEVLNVILAQALQERGVISLPEGVIKTVIQKRRRIPDVMVDYRGLRVVIEGEVSDQAGAEERALTSARRRVEQGLAHIGIGVIFPAELRAVPFKALLEALRDSRLLMAVTSESGDTGYVSGNIDFLAELLDKTFDQLVQEDVVAQAVAEIDAAVEKMAQLSRLCPGYYQKAAAILGIKALPRPAAEKAKKGPIETLYPEEILAICRISGLVIINAMIFQEILASHDNRVTSLTHLLNEIVLHSALNRHWNYIVSDINYFPIFHLASQLMVVIPSHGDILKGLRILGQSAQKIVAMKAALRHDLMGRVYHKLLADKKYLGTYYTSIPAAILLLKLALGHTTLPLKWNNLDRLERLQVADLACGTGTLLMAAADTVTDNYFRACAARGEQPDVTAIYRLLTEKIIYGYDVLPSAIHLTASTLALRAPETPFQRMNLFSLPFGEPENRLGSLDFMDSRLLEIKDLFGAVSDVKQITGNGEIESPYGYLPELDLCVMNPPFTRSVGGNLLFGSLPEPERSQAQKRLQKIIQTKKYQANITAGLGAVFVALADRYLNSGGRLALVLPKAVISGVAWKPTREMLAERYHLEYIVASQDPQRWNFSESTSLSEVLLVARKKDGENDGCDTPTIALNLWRNPTTAFDALAVFHALLDNSPPPAIDQQGAKEIYIGKVKAGEALAFSWKEIKEWPMWMLPVAFAQSDLIRAAYHLFQGKLWLPGYGIRGSIPLKPLKEFAQIGPDRRDIHDGFKISKTPSAYSAFWGHEALLVERIKQNPNAYLFPLAHAHKKRPLRRVEDLWPLSGKILVVERLRINSQKIISSYISEPVLSNTWWPISMKNEYNNDIFGKILILWFNSTLGILHLLAKRQETEGAWIDFKKPVLSNLPVLDLAALTEEQVTFLAESFDEVSHEVIQPFPRMADDPVRSRIDAAISEALRLPDYSILRKLLAQEPVVCLKRL</sequence>
<dbReference type="GO" id="GO:0008170">
    <property type="term" value="F:N-methyltransferase activity"/>
    <property type="evidence" value="ECO:0007669"/>
    <property type="project" value="InterPro"/>
</dbReference>
<evidence type="ECO:0000313" key="6">
    <source>
        <dbReference type="EMBL" id="AEB09704.1"/>
    </source>
</evidence>
<proteinExistence type="inferred from homology"/>
<dbReference type="GO" id="GO:0003677">
    <property type="term" value="F:DNA binding"/>
    <property type="evidence" value="ECO:0007669"/>
    <property type="project" value="InterPro"/>
</dbReference>
<dbReference type="KEGG" id="dao:Desac_1866"/>
<evidence type="ECO:0000256" key="4">
    <source>
        <dbReference type="ARBA" id="ARBA00022691"/>
    </source>
</evidence>
<evidence type="ECO:0000256" key="1">
    <source>
        <dbReference type="ARBA" id="ARBA00006594"/>
    </source>
</evidence>
<dbReference type="GO" id="GO:0032259">
    <property type="term" value="P:methylation"/>
    <property type="evidence" value="ECO:0007669"/>
    <property type="project" value="UniProtKB-KW"/>
</dbReference>
<dbReference type="OrthoDB" id="9784823at2"/>
<evidence type="ECO:0000256" key="2">
    <source>
        <dbReference type="ARBA" id="ARBA00022603"/>
    </source>
</evidence>
<evidence type="ECO:0000259" key="5">
    <source>
        <dbReference type="Pfam" id="PF02384"/>
    </source>
</evidence>
<dbReference type="InterPro" id="IPR029063">
    <property type="entry name" value="SAM-dependent_MTases_sf"/>
</dbReference>
<name>F2NJP9_DESAR</name>
<reference evidence="7" key="2">
    <citation type="submission" date="2011-03" db="EMBL/GenBank/DDBJ databases">
        <title>The complete genome of Desulfobacca acetoxidans DSM 11109.</title>
        <authorList>
            <consortium name="US DOE Joint Genome Institute (JGI-PGF)"/>
            <person name="Lucas S."/>
            <person name="Copeland A."/>
            <person name="Lapidus A."/>
            <person name="Bruce D."/>
            <person name="Goodwin L."/>
            <person name="Pitluck S."/>
            <person name="Peters L."/>
            <person name="Kyrpides N."/>
            <person name="Mavromatis K."/>
            <person name="Ivanova N."/>
            <person name="Ovchinnikova G."/>
            <person name="Teshima H."/>
            <person name="Detter J.C."/>
            <person name="Han C."/>
            <person name="Land M."/>
            <person name="Hauser L."/>
            <person name="Markowitz V."/>
            <person name="Cheng J.-F."/>
            <person name="Hugenholtz P."/>
            <person name="Woyke T."/>
            <person name="Wu D."/>
            <person name="Spring S."/>
            <person name="Schueler E."/>
            <person name="Brambilla E."/>
            <person name="Klenk H.-P."/>
            <person name="Eisen J.A."/>
        </authorList>
    </citation>
    <scope>NUCLEOTIDE SEQUENCE [LARGE SCALE GENOMIC DNA]</scope>
    <source>
        <strain evidence="7">ATCC 700848 / DSM 11109 / ASRB2</strain>
    </source>
</reference>
<reference evidence="6 7" key="1">
    <citation type="journal article" date="2011" name="Stand. Genomic Sci.">
        <title>Complete genome sequence of the acetate-degrading sulfate reducer Desulfobacca acetoxidans type strain (ASRB2).</title>
        <authorList>
            <person name="Goker M."/>
            <person name="Teshima H."/>
            <person name="Lapidus A."/>
            <person name="Nolan M."/>
            <person name="Lucas S."/>
            <person name="Hammon N."/>
            <person name="Deshpande S."/>
            <person name="Cheng J.F."/>
            <person name="Tapia R."/>
            <person name="Han C."/>
            <person name="Goodwin L."/>
            <person name="Pitluck S."/>
            <person name="Huntemann M."/>
            <person name="Liolios K."/>
            <person name="Ivanova N."/>
            <person name="Pagani I."/>
            <person name="Mavromatis K."/>
            <person name="Ovchinikova G."/>
            <person name="Pati A."/>
            <person name="Chen A."/>
            <person name="Palaniappan K."/>
            <person name="Land M."/>
            <person name="Hauser L."/>
            <person name="Brambilla E.M."/>
            <person name="Rohde M."/>
            <person name="Spring S."/>
            <person name="Detter J.C."/>
            <person name="Woyke T."/>
            <person name="Bristow J."/>
            <person name="Eisen J.A."/>
            <person name="Markowitz V."/>
            <person name="Hugenholtz P."/>
            <person name="Kyrpides N.C."/>
            <person name="Klenk H.P."/>
        </authorList>
    </citation>
    <scope>NUCLEOTIDE SEQUENCE [LARGE SCALE GENOMIC DNA]</scope>
    <source>
        <strain evidence="7">ATCC 700848 / DSM 11109 / ASRB2</strain>
    </source>
</reference>
<protein>
    <recommendedName>
        <fullName evidence="5">DNA methylase adenine-specific domain-containing protein</fullName>
    </recommendedName>
</protein>
<dbReference type="STRING" id="880072.Desac_1866"/>
<keyword evidence="7" id="KW-1185">Reference proteome</keyword>
<keyword evidence="4" id="KW-0949">S-adenosyl-L-methionine</keyword>
<dbReference type="Proteomes" id="UP000000483">
    <property type="component" value="Chromosome"/>
</dbReference>
<evidence type="ECO:0000256" key="3">
    <source>
        <dbReference type="ARBA" id="ARBA00022679"/>
    </source>
</evidence>
<evidence type="ECO:0000313" key="7">
    <source>
        <dbReference type="Proteomes" id="UP000000483"/>
    </source>
</evidence>
<dbReference type="SUPFAM" id="SSF53335">
    <property type="entry name" value="S-adenosyl-L-methionine-dependent methyltransferases"/>
    <property type="match status" value="1"/>
</dbReference>
<dbReference type="PANTHER" id="PTHR33841">
    <property type="entry name" value="DNA METHYLTRANSFERASE YEEA-RELATED"/>
    <property type="match status" value="1"/>
</dbReference>
<dbReference type="EMBL" id="CP002629">
    <property type="protein sequence ID" value="AEB09704.1"/>
    <property type="molecule type" value="Genomic_DNA"/>
</dbReference>
<keyword evidence="2" id="KW-0489">Methyltransferase</keyword>
<gene>
    <name evidence="6" type="ordered locus">Desac_1866</name>
</gene>
<feature type="domain" description="DNA methylase adenine-specific" evidence="5">
    <location>
        <begin position="307"/>
        <end position="597"/>
    </location>
</feature>
<dbReference type="HOGENOM" id="CLU_307727_0_0_7"/>
<dbReference type="RefSeq" id="WP_013706813.1">
    <property type="nucleotide sequence ID" value="NC_015388.1"/>
</dbReference>
<keyword evidence="3" id="KW-0808">Transferase</keyword>
<dbReference type="Pfam" id="PF02384">
    <property type="entry name" value="N6_Mtase"/>
    <property type="match status" value="1"/>
</dbReference>
<organism evidence="6 7">
    <name type="scientific">Desulfobacca acetoxidans (strain ATCC 700848 / DSM 11109 / ASRB2)</name>
    <dbReference type="NCBI Taxonomy" id="880072"/>
    <lineage>
        <taxon>Bacteria</taxon>
        <taxon>Pseudomonadati</taxon>
        <taxon>Thermodesulfobacteriota</taxon>
        <taxon>Desulfobaccia</taxon>
        <taxon>Desulfobaccales</taxon>
        <taxon>Desulfobaccaceae</taxon>
        <taxon>Desulfobacca</taxon>
    </lineage>
</organism>